<keyword evidence="2" id="KW-1003">Cell membrane</keyword>
<keyword evidence="12" id="KW-1185">Reference proteome</keyword>
<name>R8AQ74_PLESH</name>
<evidence type="ECO:0000313" key="12">
    <source>
        <dbReference type="Proteomes" id="UP000014012"/>
    </source>
</evidence>
<evidence type="ECO:0000259" key="9">
    <source>
        <dbReference type="Pfam" id="PF00884"/>
    </source>
</evidence>
<dbReference type="InterPro" id="IPR000917">
    <property type="entry name" value="Sulfatase_N"/>
</dbReference>
<keyword evidence="5 8" id="KW-0812">Transmembrane</keyword>
<reference evidence="11 12" key="1">
    <citation type="journal article" date="2013" name="Genome Announc.">
        <title>Genome Sequence of Plesiomonas shigelloides Strain 302-73 (Serotype O1).</title>
        <authorList>
            <person name="Pique N."/>
            <person name="Aquilini E."/>
            <person name="Alioto T."/>
            <person name="Minana-Galbis D."/>
            <person name="Tomas J.M."/>
        </authorList>
    </citation>
    <scope>NUCLEOTIDE SEQUENCE [LARGE SCALE GENOMIC DNA]</scope>
    <source>
        <strain evidence="11 12">302-73</strain>
    </source>
</reference>
<dbReference type="HOGENOM" id="CLU_018534_1_0_6"/>
<keyword evidence="4" id="KW-0808">Transferase</keyword>
<gene>
    <name evidence="11" type="ORF">PLESHI_10099</name>
</gene>
<comment type="caution">
    <text evidence="11">The sequence shown here is derived from an EMBL/GenBank/DDBJ whole genome shotgun (WGS) entry which is preliminary data.</text>
</comment>
<dbReference type="AlphaFoldDB" id="R8AQ74"/>
<dbReference type="InterPro" id="IPR058130">
    <property type="entry name" value="PEA_transf_C"/>
</dbReference>
<evidence type="ECO:0000256" key="5">
    <source>
        <dbReference type="ARBA" id="ARBA00022692"/>
    </source>
</evidence>
<evidence type="ECO:0000256" key="3">
    <source>
        <dbReference type="ARBA" id="ARBA00022519"/>
    </source>
</evidence>
<dbReference type="PATRIC" id="fig|1315976.3.peg.1891"/>
<dbReference type="EMBL" id="AQQO01000339">
    <property type="protein sequence ID" value="EON88487.1"/>
    <property type="molecule type" value="Genomic_DNA"/>
</dbReference>
<evidence type="ECO:0000256" key="1">
    <source>
        <dbReference type="ARBA" id="ARBA00004429"/>
    </source>
</evidence>
<evidence type="ECO:0000313" key="11">
    <source>
        <dbReference type="EMBL" id="EON88487.1"/>
    </source>
</evidence>
<evidence type="ECO:0000256" key="2">
    <source>
        <dbReference type="ARBA" id="ARBA00022475"/>
    </source>
</evidence>
<feature type="transmembrane region" description="Helical" evidence="8">
    <location>
        <begin position="31"/>
        <end position="51"/>
    </location>
</feature>
<evidence type="ECO:0000256" key="6">
    <source>
        <dbReference type="ARBA" id="ARBA00022989"/>
    </source>
</evidence>
<proteinExistence type="predicted"/>
<dbReference type="RefSeq" id="WP_010863630.1">
    <property type="nucleotide sequence ID" value="NZ_KB944511.1"/>
</dbReference>
<dbReference type="GO" id="GO:0016776">
    <property type="term" value="F:phosphotransferase activity, phosphate group as acceptor"/>
    <property type="evidence" value="ECO:0007669"/>
    <property type="project" value="TreeGrafter"/>
</dbReference>
<dbReference type="InterPro" id="IPR040423">
    <property type="entry name" value="PEA_transferase"/>
</dbReference>
<dbReference type="InterPro" id="IPR012549">
    <property type="entry name" value="EptA-like_N"/>
</dbReference>
<dbReference type="Proteomes" id="UP000014012">
    <property type="component" value="Unassembled WGS sequence"/>
</dbReference>
<evidence type="ECO:0000259" key="10">
    <source>
        <dbReference type="Pfam" id="PF08019"/>
    </source>
</evidence>
<dbReference type="NCBIfam" id="NF028537">
    <property type="entry name" value="P_eth_NH2_trans"/>
    <property type="match status" value="1"/>
</dbReference>
<feature type="transmembrane region" description="Helical" evidence="8">
    <location>
        <begin position="103"/>
        <end position="127"/>
    </location>
</feature>
<evidence type="ECO:0000256" key="7">
    <source>
        <dbReference type="ARBA" id="ARBA00023136"/>
    </source>
</evidence>
<dbReference type="GO" id="GO:0009244">
    <property type="term" value="P:lipopolysaccharide core region biosynthetic process"/>
    <property type="evidence" value="ECO:0007669"/>
    <property type="project" value="TreeGrafter"/>
</dbReference>
<dbReference type="PANTHER" id="PTHR30443:SF0">
    <property type="entry name" value="PHOSPHOETHANOLAMINE TRANSFERASE EPTA"/>
    <property type="match status" value="1"/>
</dbReference>
<protein>
    <submittedName>
        <fullName evidence="11">Sulfatase</fullName>
    </submittedName>
</protein>
<accession>R8AQ74</accession>
<evidence type="ECO:0000256" key="8">
    <source>
        <dbReference type="SAM" id="Phobius"/>
    </source>
</evidence>
<feature type="transmembrane region" description="Helical" evidence="8">
    <location>
        <begin position="63"/>
        <end position="83"/>
    </location>
</feature>
<dbReference type="PANTHER" id="PTHR30443">
    <property type="entry name" value="INNER MEMBRANE PROTEIN"/>
    <property type="match status" value="1"/>
</dbReference>
<keyword evidence="6 8" id="KW-1133">Transmembrane helix</keyword>
<feature type="transmembrane region" description="Helical" evidence="8">
    <location>
        <begin position="139"/>
        <end position="160"/>
    </location>
</feature>
<dbReference type="SUPFAM" id="SSF53649">
    <property type="entry name" value="Alkaline phosphatase-like"/>
    <property type="match status" value="1"/>
</dbReference>
<keyword evidence="7 8" id="KW-0472">Membrane</keyword>
<evidence type="ECO:0000256" key="4">
    <source>
        <dbReference type="ARBA" id="ARBA00022679"/>
    </source>
</evidence>
<dbReference type="CDD" id="cd16017">
    <property type="entry name" value="LptA"/>
    <property type="match status" value="1"/>
</dbReference>
<dbReference type="Gene3D" id="3.40.720.10">
    <property type="entry name" value="Alkaline Phosphatase, subunit A"/>
    <property type="match status" value="1"/>
</dbReference>
<dbReference type="InterPro" id="IPR017850">
    <property type="entry name" value="Alkaline_phosphatase_core_sf"/>
</dbReference>
<sequence length="531" mass="59106">MTFLTSLYLGTVLNFSFYAQLAAIFKEMTTVHPAFIISIPFFVVFTLNLALNLLNWRYLIKPVIILLLMSSAAVSYAMIKYSVVFDRDMIQNIFETNVAEAHAYINASSITAFALFVIPPIFLLLNTKIQYGGFWREQVRRLASMVVSVVVIAIIALFFYKDYASVGRNNPQLLSQIVPTYFIRNTYKYIKKAHFSAPVPYTTVGADAARTRVPTETKPSITVLVLGETSRSANHSLNGYARDTNRYTQQLGMISFKNVSSCGTATALSVPCMFSNLGRSNYNEQQAKNQDNALNVIQRAGINVTWLENDGGCKGVCDKVTTITINPAEKNAYCNGKTCYDEVFLPELDSLLNKADGKDALIVLHVIGSHGPTYYQRYPAEKRLFTPDCPRSDIENCSTEQLVNTYDNTIAYTDYVISKVINRLDAPALTQKYNTSLLYISDHGESLGESGLYLHGTPYSVAPDTQTQVPMMLWMSPQFIAQRDINAECLKQKAGSQAYSHDNLFHTLLGITGVKTQAKNGELDILAACQS</sequence>
<dbReference type="Pfam" id="PF08019">
    <property type="entry name" value="EptA_B_N"/>
    <property type="match status" value="1"/>
</dbReference>
<comment type="subcellular location">
    <subcellularLocation>
        <location evidence="1">Cell inner membrane</location>
        <topology evidence="1">Multi-pass membrane protein</topology>
    </subcellularLocation>
</comment>
<dbReference type="STRING" id="703.SAMEA2665130_01535"/>
<organism evidence="11 12">
    <name type="scientific">Plesiomonas shigelloides 302-73</name>
    <dbReference type="NCBI Taxonomy" id="1315976"/>
    <lineage>
        <taxon>Bacteria</taxon>
        <taxon>Pseudomonadati</taxon>
        <taxon>Pseudomonadota</taxon>
        <taxon>Gammaproteobacteria</taxon>
        <taxon>Enterobacterales</taxon>
        <taxon>Enterobacteriaceae</taxon>
        <taxon>Plesiomonas</taxon>
    </lineage>
</organism>
<dbReference type="Pfam" id="PF00884">
    <property type="entry name" value="Sulfatase"/>
    <property type="match status" value="1"/>
</dbReference>
<feature type="domain" description="Sulfatase N-terminal" evidence="9">
    <location>
        <begin position="222"/>
        <end position="514"/>
    </location>
</feature>
<dbReference type="GO" id="GO:0005886">
    <property type="term" value="C:plasma membrane"/>
    <property type="evidence" value="ECO:0007669"/>
    <property type="project" value="UniProtKB-SubCell"/>
</dbReference>
<keyword evidence="3" id="KW-0997">Cell inner membrane</keyword>
<feature type="domain" description="Phosphoethanolamine transferase N-terminal" evidence="10">
    <location>
        <begin position="44"/>
        <end position="192"/>
    </location>
</feature>